<proteinExistence type="predicted"/>
<reference evidence="1 2" key="1">
    <citation type="submission" date="2019-04" db="EMBL/GenBank/DDBJ databases">
        <title>Draft genome of the big-headed turtle Platysternon megacephalum.</title>
        <authorList>
            <person name="Gong S."/>
        </authorList>
    </citation>
    <scope>NUCLEOTIDE SEQUENCE [LARGE SCALE GENOMIC DNA]</scope>
    <source>
        <strain evidence="1">DO16091913</strain>
        <tissue evidence="1">Muscle</tissue>
    </source>
</reference>
<evidence type="ECO:0000313" key="2">
    <source>
        <dbReference type="Proteomes" id="UP000297703"/>
    </source>
</evidence>
<comment type="caution">
    <text evidence="1">The sequence shown here is derived from an EMBL/GenBank/DDBJ whole genome shotgun (WGS) entry which is preliminary data.</text>
</comment>
<gene>
    <name evidence="1" type="ORF">DR999_PMT17039</name>
</gene>
<keyword evidence="2" id="KW-1185">Reference proteome</keyword>
<evidence type="ECO:0000313" key="1">
    <source>
        <dbReference type="EMBL" id="TFK00835.1"/>
    </source>
</evidence>
<dbReference type="EMBL" id="QXTE01000254">
    <property type="protein sequence ID" value="TFK00835.1"/>
    <property type="molecule type" value="Genomic_DNA"/>
</dbReference>
<dbReference type="Proteomes" id="UP000297703">
    <property type="component" value="Unassembled WGS sequence"/>
</dbReference>
<protein>
    <submittedName>
        <fullName evidence="1">Protein diaphanous-like protein 1</fullName>
    </submittedName>
</protein>
<organism evidence="1 2">
    <name type="scientific">Platysternon megacephalum</name>
    <name type="common">big-headed turtle</name>
    <dbReference type="NCBI Taxonomy" id="55544"/>
    <lineage>
        <taxon>Eukaryota</taxon>
        <taxon>Metazoa</taxon>
        <taxon>Chordata</taxon>
        <taxon>Craniata</taxon>
        <taxon>Vertebrata</taxon>
        <taxon>Euteleostomi</taxon>
        <taxon>Archelosauria</taxon>
        <taxon>Testudinata</taxon>
        <taxon>Testudines</taxon>
        <taxon>Cryptodira</taxon>
        <taxon>Durocryptodira</taxon>
        <taxon>Testudinoidea</taxon>
        <taxon>Platysternidae</taxon>
        <taxon>Platysternon</taxon>
    </lineage>
</organism>
<accession>A0A4D9DVN2</accession>
<name>A0A4D9DVN2_9SAUR</name>
<reference evidence="1 2" key="2">
    <citation type="submission" date="2019-04" db="EMBL/GenBank/DDBJ databases">
        <title>The genome sequence of big-headed turtle.</title>
        <authorList>
            <person name="Gong S."/>
        </authorList>
    </citation>
    <scope>NUCLEOTIDE SEQUENCE [LARGE SCALE GENOMIC DNA]</scope>
    <source>
        <strain evidence="1">DO16091913</strain>
        <tissue evidence="1">Muscle</tissue>
    </source>
</reference>
<sequence length="148" mass="16685">MTRQSARLSKALLGIRIDQNIFISFKMRRSSLNRWLENRGEEGSCGSELMDGLNTPYNETSLSLGNPSCHNDSVPAIQTALKALHEPIVQTVAKFCPWTHTSDMQVSEDGTRSKDSLPLHPQKCSLLWGETHQLFSNTTDRKWLQLLS</sequence>
<dbReference type="AlphaFoldDB" id="A0A4D9DVN2"/>